<organism evidence="7 8">
    <name type="scientific">Agaricus bisporus var. burnettii (strain JB137-S8 / ATCC MYA-4627 / FGSC 10392)</name>
    <name type="common">White button mushroom</name>
    <dbReference type="NCBI Taxonomy" id="597362"/>
    <lineage>
        <taxon>Eukaryota</taxon>
        <taxon>Fungi</taxon>
        <taxon>Dikarya</taxon>
        <taxon>Basidiomycota</taxon>
        <taxon>Agaricomycotina</taxon>
        <taxon>Agaricomycetes</taxon>
        <taxon>Agaricomycetidae</taxon>
        <taxon>Agaricales</taxon>
        <taxon>Agaricineae</taxon>
        <taxon>Agaricaceae</taxon>
        <taxon>Agaricus</taxon>
    </lineage>
</organism>
<proteinExistence type="inferred from homology"/>
<feature type="compositionally biased region" description="Acidic residues" evidence="3">
    <location>
        <begin position="227"/>
        <end position="236"/>
    </location>
</feature>
<feature type="domain" description="Tyrosine-protein phosphatase" evidence="4">
    <location>
        <begin position="445"/>
        <end position="730"/>
    </location>
</feature>
<evidence type="ECO:0000256" key="1">
    <source>
        <dbReference type="ARBA" id="ARBA00009649"/>
    </source>
</evidence>
<dbReference type="KEGG" id="abp:AGABI1DRAFT124006"/>
<feature type="region of interest" description="Disordered" evidence="3">
    <location>
        <begin position="843"/>
        <end position="877"/>
    </location>
</feature>
<dbReference type="STRING" id="597362.K5W9Y8"/>
<feature type="domain" description="Rhodanese" evidence="6">
    <location>
        <begin position="103"/>
        <end position="219"/>
    </location>
</feature>
<evidence type="ECO:0000259" key="4">
    <source>
        <dbReference type="PROSITE" id="PS50055"/>
    </source>
</evidence>
<keyword evidence="8" id="KW-1185">Reference proteome</keyword>
<dbReference type="PRINTS" id="PR00700">
    <property type="entry name" value="PRTYPHPHTASE"/>
</dbReference>
<feature type="compositionally biased region" description="Low complexity" evidence="3">
    <location>
        <begin position="862"/>
        <end position="877"/>
    </location>
</feature>
<evidence type="ECO:0000313" key="7">
    <source>
        <dbReference type="EMBL" id="EKM83674.1"/>
    </source>
</evidence>
<dbReference type="Gene3D" id="3.90.190.10">
    <property type="entry name" value="Protein tyrosine phosphatase superfamily"/>
    <property type="match status" value="2"/>
</dbReference>
<dbReference type="RefSeq" id="XP_007325534.1">
    <property type="nucleotide sequence ID" value="XM_007325472.1"/>
</dbReference>
<feature type="compositionally biased region" description="Basic and acidic residues" evidence="3">
    <location>
        <begin position="921"/>
        <end position="931"/>
    </location>
</feature>
<feature type="compositionally biased region" description="Low complexity" evidence="3">
    <location>
        <begin position="995"/>
        <end position="1006"/>
    </location>
</feature>
<dbReference type="Pfam" id="PF00581">
    <property type="entry name" value="Rhodanese"/>
    <property type="match status" value="1"/>
</dbReference>
<feature type="region of interest" description="Disordered" evidence="3">
    <location>
        <begin position="262"/>
        <end position="296"/>
    </location>
</feature>
<dbReference type="InterPro" id="IPR050348">
    <property type="entry name" value="Protein-Tyr_Phosphatase"/>
</dbReference>
<feature type="region of interest" description="Disordered" evidence="3">
    <location>
        <begin position="1086"/>
        <end position="1113"/>
    </location>
</feature>
<dbReference type="PANTHER" id="PTHR19134:SF561">
    <property type="entry name" value="PROTEIN TYROSINE PHOSPHATASE 36E, ISOFORM A"/>
    <property type="match status" value="1"/>
</dbReference>
<protein>
    <recommendedName>
        <fullName evidence="2">protein-tyrosine-phosphatase</fullName>
        <ecNumber evidence="2">3.1.3.48</ecNumber>
    </recommendedName>
</protein>
<dbReference type="PANTHER" id="PTHR19134">
    <property type="entry name" value="RECEPTOR-TYPE TYROSINE-PROTEIN PHOSPHATASE"/>
    <property type="match status" value="1"/>
</dbReference>
<dbReference type="Proteomes" id="UP000008493">
    <property type="component" value="Unassembled WGS sequence"/>
</dbReference>
<dbReference type="SUPFAM" id="SSF52821">
    <property type="entry name" value="Rhodanese/Cell cycle control phosphatase"/>
    <property type="match status" value="1"/>
</dbReference>
<feature type="region of interest" description="Disordered" evidence="3">
    <location>
        <begin position="1276"/>
        <end position="1393"/>
    </location>
</feature>
<evidence type="ECO:0000259" key="5">
    <source>
        <dbReference type="PROSITE" id="PS50056"/>
    </source>
</evidence>
<dbReference type="OMA" id="TDFWTLC"/>
<feature type="region of interest" description="Disordered" evidence="3">
    <location>
        <begin position="907"/>
        <end position="1046"/>
    </location>
</feature>
<dbReference type="SMART" id="SM00194">
    <property type="entry name" value="PTPc"/>
    <property type="match status" value="1"/>
</dbReference>
<sequence length="1393" mass="152767">MDFFSAVADPSQPLIHNDRPLDSANDSFAEAIASRFGSGALLTTRLNPVSLAPPFRLPRSPKTAMSLAPPPLPRAAPSMPQDSPQLAIKFTTIAVSALGRWTDDPTALILDIRPHAAYSAARIPRAVSLSVPSTLLKRPLFSLSRLADMLPSANARARFSTWRSASRILVYDADSSTILESSNIYGLLRKLKNDGFQGDLAWLKGGFQVVWRESRDIIDAHPPTPDVENDDDDDEEGKSFLSSQTPNVLRTRHLPMSAFSFSSTTVSSSPSVNPTSSKRGPSSRGSTFPKLPTPSLNKSLPAYNPFFDAVRQNIELSQGITERIPLRLSRRVRHRIHDLPFPWLREIARRAAKLGPHSRSVIDSSPSASEESEDDENITSADVEEGKEALAMQFYKIELAEQRRLMGIMEYHAKETTIVTTDMNSAPDSSGFAYSITAGVEKGAKNRYRNIWPFEHARVKLHQTHEADDDYVNASYVQPMVTNKRYIATQGPLPATFTDFWTLCWEQNVHVIAMLTKEIENSMVKCGSYWTDTVYGPLRLRLVSATSSSLPAEESSPFCLSPHRHFTFTSSTRIPQQSSQSPSHHTHRNEIVRRVFELTHTSYPNVPPRRIVHLQYLDWPDMNVPDDPRGLLELVKEVNAAVKETENVHEMEFTAPIGQGNGRSIPASFVGIEESTGIAKQAMGRNRPVLLHCSAGVGRTGGFIIVDAVLDAMRREFKKQEMPDEDVMEVDEPPAAPIVLSSEPAGNRDFSSEHNPAMEAASVTMDAGSRFRIPDSDDGLIVRAPIVPTPSSDGTGPDASGSERKVSSSERASRALTYTAKTRQWAENVLCADGAAISALGTNQQPRISESESNVHLSSKMSLSTLPSDESSSSSLSQFNPFFSSGNTLANLSAGFCLPPSSSSATSISADTYTQHSPHKPVLDHGLRSRNSDSVTAATPTDCPSGKSHPVHPRIYSDYGSETCPRFKGEPSGSKTQPETLASMEELASDAQKRSPSPLASLPVLSQGKSAPSSRLGPPSYNGGVSSDAEPPPSRSASPSADEGSVASQVSSYHSYLKYHHYRPIHAQSFAVNGDKADKEKPLNTSICGVTPERPGSPTNSRSAPYRFGSDPTSVVECRKPRLLHEATTPIELNSLEEPIYDIVQDMREQRMSLCQSLRQYIYVHAVILEGALMIVDEERELRRKEKQGVIRPEESEMEVEGYWKAGNSRMTVAGSGGSDFIDCSPEGSGIEQYSFHFSNMVVENKSDDDSIARPESSDEKAMDVYCSPWQNNTTRHASASAVPSPQRPRHPGGGTRFGSRDKSPIDGFRNGTGLQSLDDDSEMPRRSNGKRKQPIGEPGEVVRRKRAQNESSSRERERERERERGLERGLSNSSHSCSRDGSLDLLTSEVVG</sequence>
<feature type="compositionally biased region" description="Acidic residues" evidence="3">
    <location>
        <begin position="370"/>
        <end position="382"/>
    </location>
</feature>
<dbReference type="PROSITE" id="PS50206">
    <property type="entry name" value="RHODANESE_3"/>
    <property type="match status" value="1"/>
</dbReference>
<feature type="compositionally biased region" description="Basic and acidic residues" evidence="3">
    <location>
        <begin position="1353"/>
        <end position="1368"/>
    </location>
</feature>
<dbReference type="SUPFAM" id="SSF52799">
    <property type="entry name" value="(Phosphotyrosine protein) phosphatases II"/>
    <property type="match status" value="2"/>
</dbReference>
<dbReference type="SMART" id="SM00404">
    <property type="entry name" value="PTPc_motif"/>
    <property type="match status" value="1"/>
</dbReference>
<dbReference type="HOGENOM" id="CLU_002713_0_0_1"/>
<dbReference type="PROSITE" id="PS50055">
    <property type="entry name" value="TYR_PHOSPHATASE_PTP"/>
    <property type="match status" value="1"/>
</dbReference>
<feature type="compositionally biased region" description="Low complexity" evidence="3">
    <location>
        <begin position="262"/>
        <end position="277"/>
    </location>
</feature>
<dbReference type="InterPro" id="IPR000242">
    <property type="entry name" value="PTP_cat"/>
</dbReference>
<feature type="region of interest" description="Disordered" evidence="3">
    <location>
        <begin position="355"/>
        <end position="382"/>
    </location>
</feature>
<accession>K5W9Y8</accession>
<dbReference type="Gene3D" id="3.40.250.10">
    <property type="entry name" value="Rhodanese-like domain"/>
    <property type="match status" value="1"/>
</dbReference>
<feature type="region of interest" description="Disordered" evidence="3">
    <location>
        <begin position="784"/>
        <end position="812"/>
    </location>
</feature>
<feature type="domain" description="Tyrosine specific protein phosphatases" evidence="5">
    <location>
        <begin position="667"/>
        <end position="709"/>
    </location>
</feature>
<dbReference type="InterPro" id="IPR003595">
    <property type="entry name" value="Tyr_Pase_cat"/>
</dbReference>
<dbReference type="InterPro" id="IPR016130">
    <property type="entry name" value="Tyr_Pase_AS"/>
</dbReference>
<gene>
    <name evidence="7" type="ORF">AGABI1DRAFT_124006</name>
</gene>
<feature type="region of interest" description="Disordered" evidence="3">
    <location>
        <begin position="219"/>
        <end position="246"/>
    </location>
</feature>
<evidence type="ECO:0000259" key="6">
    <source>
        <dbReference type="PROSITE" id="PS50206"/>
    </source>
</evidence>
<evidence type="ECO:0000256" key="3">
    <source>
        <dbReference type="SAM" id="MobiDB-lite"/>
    </source>
</evidence>
<feature type="compositionally biased region" description="Basic and acidic residues" evidence="3">
    <location>
        <begin position="801"/>
        <end position="812"/>
    </location>
</feature>
<evidence type="ECO:0000256" key="2">
    <source>
        <dbReference type="ARBA" id="ARBA00013064"/>
    </source>
</evidence>
<dbReference type="PROSITE" id="PS00383">
    <property type="entry name" value="TYR_PHOSPHATASE_1"/>
    <property type="match status" value="1"/>
</dbReference>
<feature type="compositionally biased region" description="Polar residues" evidence="3">
    <location>
        <begin position="843"/>
        <end position="861"/>
    </location>
</feature>
<dbReference type="PROSITE" id="PS50056">
    <property type="entry name" value="TYR_PHOSPHATASE_2"/>
    <property type="match status" value="1"/>
</dbReference>
<name>K5W9Y8_AGABU</name>
<dbReference type="Pfam" id="PF00102">
    <property type="entry name" value="Y_phosphatase"/>
    <property type="match status" value="2"/>
</dbReference>
<dbReference type="OrthoDB" id="6058203at2759"/>
<dbReference type="GeneID" id="18826068"/>
<dbReference type="EMBL" id="JH971385">
    <property type="protein sequence ID" value="EKM83674.1"/>
    <property type="molecule type" value="Genomic_DNA"/>
</dbReference>
<dbReference type="InParanoid" id="K5W9Y8"/>
<dbReference type="eggNOG" id="KOG0789">
    <property type="taxonomic scope" value="Eukaryota"/>
</dbReference>
<dbReference type="InterPro" id="IPR000387">
    <property type="entry name" value="Tyr_Pase_dom"/>
</dbReference>
<dbReference type="InterPro" id="IPR036873">
    <property type="entry name" value="Rhodanese-like_dom_sf"/>
</dbReference>
<comment type="similarity">
    <text evidence="1">Belongs to the protein-tyrosine phosphatase family. Non-receptor class subfamily.</text>
</comment>
<dbReference type="InterPro" id="IPR029021">
    <property type="entry name" value="Prot-tyrosine_phosphatase-like"/>
</dbReference>
<reference evidence="8" key="1">
    <citation type="journal article" date="2012" name="Proc. Natl. Acad. Sci. U.S.A.">
        <title>Genome sequence of the button mushroom Agaricus bisporus reveals mechanisms governing adaptation to a humic-rich ecological niche.</title>
        <authorList>
            <person name="Morin E."/>
            <person name="Kohler A."/>
            <person name="Baker A.R."/>
            <person name="Foulongne-Oriol M."/>
            <person name="Lombard V."/>
            <person name="Nagy L.G."/>
            <person name="Ohm R.A."/>
            <person name="Patyshakuliyeva A."/>
            <person name="Brun A."/>
            <person name="Aerts A.L."/>
            <person name="Bailey A.M."/>
            <person name="Billette C."/>
            <person name="Coutinho P.M."/>
            <person name="Deakin G."/>
            <person name="Doddapaneni H."/>
            <person name="Floudas D."/>
            <person name="Grimwood J."/>
            <person name="Hilden K."/>
            <person name="Kuees U."/>
            <person name="LaButti K.M."/>
            <person name="Lapidus A."/>
            <person name="Lindquist E.A."/>
            <person name="Lucas S.M."/>
            <person name="Murat C."/>
            <person name="Riley R.W."/>
            <person name="Salamov A.A."/>
            <person name="Schmutz J."/>
            <person name="Subramanian V."/>
            <person name="Woesten H.A.B."/>
            <person name="Xu J."/>
            <person name="Eastwood D.C."/>
            <person name="Foster G.D."/>
            <person name="Sonnenberg A.S."/>
            <person name="Cullen D."/>
            <person name="de Vries R.P."/>
            <person name="Lundell T."/>
            <person name="Hibbett D.S."/>
            <person name="Henrissat B."/>
            <person name="Burton K.S."/>
            <person name="Kerrigan R.W."/>
            <person name="Challen M.P."/>
            <person name="Grigoriev I.V."/>
            <person name="Martin F."/>
        </authorList>
    </citation>
    <scope>NUCLEOTIDE SEQUENCE [LARGE SCALE GENOMIC DNA]</scope>
    <source>
        <strain evidence="8">JB137-S8 / ATCC MYA-4627 / FGSC 10392</strain>
    </source>
</reference>
<dbReference type="GO" id="GO:0004725">
    <property type="term" value="F:protein tyrosine phosphatase activity"/>
    <property type="evidence" value="ECO:0007669"/>
    <property type="project" value="UniProtKB-EC"/>
</dbReference>
<dbReference type="InterPro" id="IPR001763">
    <property type="entry name" value="Rhodanese-like_dom"/>
</dbReference>
<evidence type="ECO:0000313" key="8">
    <source>
        <dbReference type="Proteomes" id="UP000008493"/>
    </source>
</evidence>
<dbReference type="EC" id="3.1.3.48" evidence="2"/>